<evidence type="ECO:0000313" key="3">
    <source>
        <dbReference type="Proteomes" id="UP000236641"/>
    </source>
</evidence>
<name>A0A2K1E3J6_9FLAO</name>
<proteinExistence type="predicted"/>
<dbReference type="EMBL" id="POWF01000001">
    <property type="protein sequence ID" value="PNQ74847.1"/>
    <property type="molecule type" value="Genomic_DNA"/>
</dbReference>
<comment type="caution">
    <text evidence="2">The sequence shown here is derived from an EMBL/GenBank/DDBJ whole genome shotgun (WGS) entry which is preliminary data.</text>
</comment>
<keyword evidence="1" id="KW-0812">Transmembrane</keyword>
<dbReference type="RefSeq" id="WP_103050700.1">
    <property type="nucleotide sequence ID" value="NZ_POWF01000001.1"/>
</dbReference>
<reference evidence="2 3" key="1">
    <citation type="submission" date="2018-01" db="EMBL/GenBank/DDBJ databases">
        <title>The draft genome of Hanstruepera neustonica JCM19743.</title>
        <authorList>
            <person name="He R.-H."/>
            <person name="Du Z.-J."/>
        </authorList>
    </citation>
    <scope>NUCLEOTIDE SEQUENCE [LARGE SCALE GENOMIC DNA]</scope>
    <source>
        <strain evidence="2 3">JCM19743</strain>
    </source>
</reference>
<keyword evidence="3" id="KW-1185">Reference proteome</keyword>
<organism evidence="2 3">
    <name type="scientific">Hanstruepera neustonica</name>
    <dbReference type="NCBI Taxonomy" id="1445657"/>
    <lineage>
        <taxon>Bacteria</taxon>
        <taxon>Pseudomonadati</taxon>
        <taxon>Bacteroidota</taxon>
        <taxon>Flavobacteriia</taxon>
        <taxon>Flavobacteriales</taxon>
        <taxon>Flavobacteriaceae</taxon>
        <taxon>Hanstruepera</taxon>
    </lineage>
</organism>
<accession>A0A2K1E3J6</accession>
<dbReference type="AlphaFoldDB" id="A0A2K1E3J6"/>
<dbReference type="OrthoDB" id="1447646at2"/>
<evidence type="ECO:0000256" key="1">
    <source>
        <dbReference type="SAM" id="Phobius"/>
    </source>
</evidence>
<feature type="transmembrane region" description="Helical" evidence="1">
    <location>
        <begin position="27"/>
        <end position="46"/>
    </location>
</feature>
<keyword evidence="1" id="KW-0472">Membrane</keyword>
<keyword evidence="1" id="KW-1133">Transmembrane helix</keyword>
<sequence>MFKLIYPIKLTPYLQNNKEIKSIVKRFIFVYMKTHLIVVFCTLFFACKSGQQTNVSEKLESLCPNDGTCSFEVLKNKSIDLKFDGLGQLYPDIIDSNKMVVKFEYKRNEIPNTADSGYREIIYLELEPNKPELDINDSELEITKALFARLCFCRGQTGYYRINKGSLSVKGIKEGLYRLEFSFNIGEVPQIINSVSGNFNI</sequence>
<evidence type="ECO:0000313" key="2">
    <source>
        <dbReference type="EMBL" id="PNQ74847.1"/>
    </source>
</evidence>
<gene>
    <name evidence="2" type="ORF">C1T31_01530</name>
</gene>
<protein>
    <submittedName>
        <fullName evidence="2">Uncharacterized protein</fullName>
    </submittedName>
</protein>
<dbReference type="Proteomes" id="UP000236641">
    <property type="component" value="Unassembled WGS sequence"/>
</dbReference>